<proteinExistence type="predicted"/>
<organism evidence="1 2">
    <name type="scientific">Enterococcus faecium</name>
    <name type="common">Streptococcus faecium</name>
    <dbReference type="NCBI Taxonomy" id="1352"/>
    <lineage>
        <taxon>Bacteria</taxon>
        <taxon>Bacillati</taxon>
        <taxon>Bacillota</taxon>
        <taxon>Bacilli</taxon>
        <taxon>Lactobacillales</taxon>
        <taxon>Enterococcaceae</taxon>
        <taxon>Enterococcus</taxon>
    </lineage>
</organism>
<sequence length="49" mass="5878">MKAAYRPIEPYGFEQIIVNDEEHLPEECTEVEPPIPNWKPKFNYWEGNK</sequence>
<accession>A0A1S8JJQ1</accession>
<dbReference type="RefSeq" id="WP_002290627.1">
    <property type="nucleotide sequence ID" value="NZ_AP022341.1"/>
</dbReference>
<dbReference type="AlphaFoldDB" id="A0A1S8JJQ1"/>
<gene>
    <name evidence="1" type="ORF">B1P95_20070</name>
</gene>
<dbReference type="Proteomes" id="UP000191171">
    <property type="component" value="Unassembled WGS sequence"/>
</dbReference>
<reference evidence="1 2" key="1">
    <citation type="submission" date="2017-02" db="EMBL/GenBank/DDBJ databases">
        <title>Clonality and virulence of isolates of VRE in Hematopoietic Stem Cell Transplanted (HSCT) patients.</title>
        <authorList>
            <person name="Marchi A.P."/>
            <person name="Martins R.C."/>
            <person name="Marie S.K."/>
            <person name="Levin A.S."/>
            <person name="Costa S.F."/>
        </authorList>
    </citation>
    <scope>NUCLEOTIDE SEQUENCE [LARGE SCALE GENOMIC DNA]</scope>
    <source>
        <strain evidence="1 2">LIM1759</strain>
    </source>
</reference>
<protein>
    <submittedName>
        <fullName evidence="1">Uncharacterized protein</fullName>
    </submittedName>
</protein>
<dbReference type="GeneID" id="66455868"/>
<dbReference type="EMBL" id="MVGJ01000878">
    <property type="protein sequence ID" value="OOL67665.1"/>
    <property type="molecule type" value="Genomic_DNA"/>
</dbReference>
<comment type="caution">
    <text evidence="1">The sequence shown here is derived from an EMBL/GenBank/DDBJ whole genome shotgun (WGS) entry which is preliminary data.</text>
</comment>
<evidence type="ECO:0000313" key="2">
    <source>
        <dbReference type="Proteomes" id="UP000191171"/>
    </source>
</evidence>
<name>A0A1S8JJQ1_ENTFC</name>
<evidence type="ECO:0000313" key="1">
    <source>
        <dbReference type="EMBL" id="OOL67665.1"/>
    </source>
</evidence>